<sequence length="392" mass="43854">MPLFTFSAINASGREVSGWTHAADSAALQQRCQTKGWSLLSARPLTWRQGLDLDKKCRLFSELGALLEADVALNDALDLLSLETAQEQGLLQTWKTGIQAGKPLSRCIRESNPHEDHLVLKMLEVGEASGELGTAALQIARYYEALSRIRSKVVTALMYPCLVLVVTIAAVAVLTLYVIPMFLTLFARYLLELPLATRILTATTDFFGSGGWLILPASAALVLFGRHRGWHRRPWFFQVIDRIPFLGPFLRTLRILNVTQSLANLLTAQVRIHEAVHLLVGLTPDPRLDRELSQVAERVLKGDALSAAMRGRNLLPERELRLVRIGEETGRLADPFHFLAEQYQNRLWRSLDRFTSLFEPLLIVFLSLVIGGILIALYVPLFDILSGATFRH</sequence>
<dbReference type="EMBL" id="CP071793">
    <property type="protein sequence ID" value="QTD50176.1"/>
    <property type="molecule type" value="Genomic_DNA"/>
</dbReference>
<comment type="function">
    <text evidence="1">Component of the type II secretion system inner membrane complex required for the energy-dependent secretion of extracellular factors such as proteases and toxins from the periplasm.</text>
</comment>
<dbReference type="InterPro" id="IPR001992">
    <property type="entry name" value="T2SS_GspF/T4SS_PilC_CS"/>
</dbReference>
<dbReference type="GO" id="GO:0005886">
    <property type="term" value="C:plasma membrane"/>
    <property type="evidence" value="ECO:0007669"/>
    <property type="project" value="UniProtKB-SubCell"/>
</dbReference>
<evidence type="ECO:0000256" key="6">
    <source>
        <dbReference type="ARBA" id="ARBA00022692"/>
    </source>
</evidence>
<feature type="domain" description="Type II secretion system protein GspF" evidence="12">
    <location>
        <begin position="259"/>
        <end position="380"/>
    </location>
</feature>
<gene>
    <name evidence="13" type="ORF">J3U87_31715</name>
</gene>
<dbReference type="PANTHER" id="PTHR30012">
    <property type="entry name" value="GENERAL SECRETION PATHWAY PROTEIN"/>
    <property type="match status" value="1"/>
</dbReference>
<dbReference type="PRINTS" id="PR00812">
    <property type="entry name" value="BCTERIALGSPF"/>
</dbReference>
<evidence type="ECO:0000259" key="12">
    <source>
        <dbReference type="Pfam" id="PF00482"/>
    </source>
</evidence>
<proteinExistence type="inferred from homology"/>
<evidence type="ECO:0000256" key="1">
    <source>
        <dbReference type="ARBA" id="ARBA00002684"/>
    </source>
</evidence>
<keyword evidence="8 11" id="KW-0472">Membrane</keyword>
<evidence type="ECO:0000313" key="13">
    <source>
        <dbReference type="EMBL" id="QTD50176.1"/>
    </source>
</evidence>
<dbReference type="Pfam" id="PF00482">
    <property type="entry name" value="T2SSF"/>
    <property type="match status" value="2"/>
</dbReference>
<dbReference type="InterPro" id="IPR042094">
    <property type="entry name" value="T2SS_GspF_sf"/>
</dbReference>
<keyword evidence="7 11" id="KW-1133">Transmembrane helix</keyword>
<evidence type="ECO:0000256" key="2">
    <source>
        <dbReference type="ARBA" id="ARBA00004651"/>
    </source>
</evidence>
<feature type="transmembrane region" description="Helical" evidence="11">
    <location>
        <begin position="357"/>
        <end position="379"/>
    </location>
</feature>
<dbReference type="InterPro" id="IPR003004">
    <property type="entry name" value="GspF/PilC"/>
</dbReference>
<comment type="similarity">
    <text evidence="3 10">Belongs to the GSP F family.</text>
</comment>
<organism evidence="13 14">
    <name type="scientific">Sulfidibacter corallicola</name>
    <dbReference type="NCBI Taxonomy" id="2818388"/>
    <lineage>
        <taxon>Bacteria</taxon>
        <taxon>Pseudomonadati</taxon>
        <taxon>Acidobacteriota</taxon>
        <taxon>Holophagae</taxon>
        <taxon>Acanthopleuribacterales</taxon>
        <taxon>Acanthopleuribacteraceae</taxon>
        <taxon>Sulfidibacter</taxon>
    </lineage>
</organism>
<evidence type="ECO:0000256" key="8">
    <source>
        <dbReference type="ARBA" id="ARBA00023136"/>
    </source>
</evidence>
<dbReference type="Proteomes" id="UP000663929">
    <property type="component" value="Chromosome"/>
</dbReference>
<evidence type="ECO:0000256" key="10">
    <source>
        <dbReference type="RuleBase" id="RU003923"/>
    </source>
</evidence>
<dbReference type="RefSeq" id="WP_237379807.1">
    <property type="nucleotide sequence ID" value="NZ_CP071793.1"/>
</dbReference>
<evidence type="ECO:0000256" key="9">
    <source>
        <dbReference type="ARBA" id="ARBA00030750"/>
    </source>
</evidence>
<dbReference type="InterPro" id="IPR018076">
    <property type="entry name" value="T2SS_GspF_dom"/>
</dbReference>
<keyword evidence="4 10" id="KW-0813">Transport</keyword>
<accession>A0A8A4TJS2</accession>
<feature type="transmembrane region" description="Helical" evidence="11">
    <location>
        <begin position="157"/>
        <end position="186"/>
    </location>
</feature>
<evidence type="ECO:0000256" key="5">
    <source>
        <dbReference type="ARBA" id="ARBA00022475"/>
    </source>
</evidence>
<feature type="transmembrane region" description="Helical" evidence="11">
    <location>
        <begin position="206"/>
        <end position="224"/>
    </location>
</feature>
<dbReference type="PROSITE" id="PS00874">
    <property type="entry name" value="T2SP_F"/>
    <property type="match status" value="1"/>
</dbReference>
<dbReference type="Gene3D" id="1.20.81.30">
    <property type="entry name" value="Type II secretion system (T2SS), domain F"/>
    <property type="match status" value="2"/>
</dbReference>
<evidence type="ECO:0000256" key="3">
    <source>
        <dbReference type="ARBA" id="ARBA00005745"/>
    </source>
</evidence>
<name>A0A8A4TJS2_SULCO</name>
<dbReference type="AlphaFoldDB" id="A0A8A4TJS2"/>
<evidence type="ECO:0000256" key="7">
    <source>
        <dbReference type="ARBA" id="ARBA00022989"/>
    </source>
</evidence>
<reference evidence="13" key="1">
    <citation type="submission" date="2021-03" db="EMBL/GenBank/DDBJ databases">
        <title>Acanthopleuribacteraceae sp. M133.</title>
        <authorList>
            <person name="Wang G."/>
        </authorList>
    </citation>
    <scope>NUCLEOTIDE SEQUENCE</scope>
    <source>
        <strain evidence="13">M133</strain>
    </source>
</reference>
<dbReference type="GO" id="GO:0009306">
    <property type="term" value="P:protein secretion"/>
    <property type="evidence" value="ECO:0007669"/>
    <property type="project" value="InterPro"/>
</dbReference>
<keyword evidence="5" id="KW-1003">Cell membrane</keyword>
<comment type="subcellular location">
    <subcellularLocation>
        <location evidence="2 10">Cell membrane</location>
        <topology evidence="2 10">Multi-pass membrane protein</topology>
    </subcellularLocation>
</comment>
<evidence type="ECO:0000256" key="4">
    <source>
        <dbReference type="ARBA" id="ARBA00022448"/>
    </source>
</evidence>
<evidence type="ECO:0000256" key="11">
    <source>
        <dbReference type="SAM" id="Phobius"/>
    </source>
</evidence>
<dbReference type="PANTHER" id="PTHR30012:SF0">
    <property type="entry name" value="TYPE II SECRETION SYSTEM PROTEIN F-RELATED"/>
    <property type="match status" value="1"/>
</dbReference>
<evidence type="ECO:0000313" key="14">
    <source>
        <dbReference type="Proteomes" id="UP000663929"/>
    </source>
</evidence>
<dbReference type="KEGG" id="scor:J3U87_31715"/>
<protein>
    <recommendedName>
        <fullName evidence="9">General secretion pathway protein F</fullName>
    </recommendedName>
</protein>
<keyword evidence="6 10" id="KW-0812">Transmembrane</keyword>
<feature type="domain" description="Type II secretion system protein GspF" evidence="12">
    <location>
        <begin position="61"/>
        <end position="180"/>
    </location>
</feature>
<keyword evidence="14" id="KW-1185">Reference proteome</keyword>